<evidence type="ECO:0000256" key="4">
    <source>
        <dbReference type="ARBA" id="ARBA00023136"/>
    </source>
</evidence>
<dbReference type="InterPro" id="IPR046450">
    <property type="entry name" value="PA_dom_sf"/>
</dbReference>
<dbReference type="Pfam" id="PF13639">
    <property type="entry name" value="zf-RING_2"/>
    <property type="match status" value="1"/>
</dbReference>
<dbReference type="InterPro" id="IPR051826">
    <property type="entry name" value="E3_ubiquitin-ligase_domain"/>
</dbReference>
<feature type="transmembrane region" description="Helical" evidence="7">
    <location>
        <begin position="148"/>
        <end position="171"/>
    </location>
</feature>
<proteinExistence type="predicted"/>
<name>A0A2R5GL14_9STRA</name>
<dbReference type="SUPFAM" id="SSF52025">
    <property type="entry name" value="PA domain"/>
    <property type="match status" value="1"/>
</dbReference>
<evidence type="ECO:0000256" key="3">
    <source>
        <dbReference type="ARBA" id="ARBA00022989"/>
    </source>
</evidence>
<dbReference type="Gene3D" id="3.30.40.10">
    <property type="entry name" value="Zinc/RING finger domain, C3HC4 (zinc finger)"/>
    <property type="match status" value="1"/>
</dbReference>
<dbReference type="OrthoDB" id="8062037at2759"/>
<keyword evidence="10" id="KW-1185">Reference proteome</keyword>
<dbReference type="Pfam" id="PF02225">
    <property type="entry name" value="PA"/>
    <property type="match status" value="1"/>
</dbReference>
<organism evidence="9 10">
    <name type="scientific">Hondaea fermentalgiana</name>
    <dbReference type="NCBI Taxonomy" id="2315210"/>
    <lineage>
        <taxon>Eukaryota</taxon>
        <taxon>Sar</taxon>
        <taxon>Stramenopiles</taxon>
        <taxon>Bigyra</taxon>
        <taxon>Labyrinthulomycetes</taxon>
        <taxon>Thraustochytrida</taxon>
        <taxon>Thraustochytriidae</taxon>
        <taxon>Hondaea</taxon>
    </lineage>
</organism>
<keyword evidence="5" id="KW-0863">Zinc-finger</keyword>
<dbReference type="InterPro" id="IPR001841">
    <property type="entry name" value="Znf_RING"/>
</dbReference>
<evidence type="ECO:0000256" key="2">
    <source>
        <dbReference type="ARBA" id="ARBA00022692"/>
    </source>
</evidence>
<dbReference type="PANTHER" id="PTHR22765">
    <property type="entry name" value="RING FINGER AND PROTEASE ASSOCIATED DOMAIN-CONTAINING"/>
    <property type="match status" value="1"/>
</dbReference>
<gene>
    <name evidence="9" type="ORF">FCC1311_078212</name>
</gene>
<keyword evidence="2 7" id="KW-0812">Transmembrane</keyword>
<dbReference type="GO" id="GO:0005737">
    <property type="term" value="C:cytoplasm"/>
    <property type="evidence" value="ECO:0007669"/>
    <property type="project" value="TreeGrafter"/>
</dbReference>
<keyword evidence="3 7" id="KW-1133">Transmembrane helix</keyword>
<dbReference type="InterPro" id="IPR003137">
    <property type="entry name" value="PA_domain"/>
</dbReference>
<evidence type="ECO:0000313" key="9">
    <source>
        <dbReference type="EMBL" id="GBG31596.1"/>
    </source>
</evidence>
<evidence type="ECO:0000256" key="7">
    <source>
        <dbReference type="SAM" id="Phobius"/>
    </source>
</evidence>
<dbReference type="Proteomes" id="UP000241890">
    <property type="component" value="Unassembled WGS sequence"/>
</dbReference>
<sequence length="435" mass="46354">MPASFGPRYAGEEGVTGQLYDTGADEDPFLCDVDTTVESMNGKIAFVPRGRCRFVDKVFKAQNSGATGIIVYNKDPPLDGYTLVHMSADSEEDAAEIFIPAIFTSFMSAEGLFQLLDETEDEVFVTINGTDEFDPALFDETPGFMNSIFFLLQLLLVLWSIIAIFYLVNWVRLRMARRRRLEVVRKLPTRVFRAAGSEAAIEGDLDPIVVPRDDDNDDTNASGAVAQSSSGAIASGHGASAGTYEQVPTLDDEVKPVGGELALVDMGATRTGAQEDCHPRHPGHHRVPVDEVEVEIAGSSSSACSGNASGNNAGTSSSSAASCSTGGGITDYFACDNCVICICDFEDGEKLTVLPCGHGYHKECIEPWLIHKSSLCPICKQSILPSGDARSLDEIAASDATSGTDDSSRSVAIILAGVIAIATGSMLLYFMQIDA</sequence>
<dbReference type="InterPro" id="IPR013083">
    <property type="entry name" value="Znf_RING/FYVE/PHD"/>
</dbReference>
<reference evidence="9 10" key="1">
    <citation type="submission" date="2017-12" db="EMBL/GenBank/DDBJ databases">
        <title>Sequencing, de novo assembly and annotation of complete genome of a new Thraustochytrid species, strain FCC1311.</title>
        <authorList>
            <person name="Sedici K."/>
            <person name="Godart F."/>
            <person name="Aiese Cigliano R."/>
            <person name="Sanseverino W."/>
            <person name="Barakat M."/>
            <person name="Ortet P."/>
            <person name="Marechal E."/>
            <person name="Cagnac O."/>
            <person name="Amato A."/>
        </authorList>
    </citation>
    <scope>NUCLEOTIDE SEQUENCE [LARGE SCALE GENOMIC DNA]</scope>
</reference>
<dbReference type="EMBL" id="BEYU01000100">
    <property type="protein sequence ID" value="GBG31596.1"/>
    <property type="molecule type" value="Genomic_DNA"/>
</dbReference>
<dbReference type="GO" id="GO:0006511">
    <property type="term" value="P:ubiquitin-dependent protein catabolic process"/>
    <property type="evidence" value="ECO:0007669"/>
    <property type="project" value="TreeGrafter"/>
</dbReference>
<feature type="transmembrane region" description="Helical" evidence="7">
    <location>
        <begin position="411"/>
        <end position="431"/>
    </location>
</feature>
<evidence type="ECO:0000313" key="10">
    <source>
        <dbReference type="Proteomes" id="UP000241890"/>
    </source>
</evidence>
<feature type="compositionally biased region" description="Low complexity" evidence="6">
    <location>
        <begin position="221"/>
        <end position="240"/>
    </location>
</feature>
<dbReference type="PROSITE" id="PS50089">
    <property type="entry name" value="ZF_RING_2"/>
    <property type="match status" value="1"/>
</dbReference>
<dbReference type="GO" id="GO:0008270">
    <property type="term" value="F:zinc ion binding"/>
    <property type="evidence" value="ECO:0007669"/>
    <property type="project" value="UniProtKB-KW"/>
</dbReference>
<evidence type="ECO:0000259" key="8">
    <source>
        <dbReference type="PROSITE" id="PS50089"/>
    </source>
</evidence>
<keyword evidence="5" id="KW-0479">Metal-binding</keyword>
<dbReference type="Gene3D" id="3.50.30.30">
    <property type="match status" value="1"/>
</dbReference>
<feature type="domain" description="RING-type" evidence="8">
    <location>
        <begin position="338"/>
        <end position="380"/>
    </location>
</feature>
<dbReference type="SMART" id="SM00184">
    <property type="entry name" value="RING"/>
    <property type="match status" value="1"/>
</dbReference>
<comment type="caution">
    <text evidence="9">The sequence shown here is derived from an EMBL/GenBank/DDBJ whole genome shotgun (WGS) entry which is preliminary data.</text>
</comment>
<keyword evidence="4 7" id="KW-0472">Membrane</keyword>
<protein>
    <submittedName>
        <fullName evidence="9">E3 ubiquitin-protein ligase RNF13</fullName>
    </submittedName>
</protein>
<dbReference type="InParanoid" id="A0A2R5GL14"/>
<feature type="region of interest" description="Disordered" evidence="6">
    <location>
        <begin position="205"/>
        <end position="240"/>
    </location>
</feature>
<dbReference type="SUPFAM" id="SSF57850">
    <property type="entry name" value="RING/U-box"/>
    <property type="match status" value="1"/>
</dbReference>
<dbReference type="GO" id="GO:0016020">
    <property type="term" value="C:membrane"/>
    <property type="evidence" value="ECO:0007669"/>
    <property type="project" value="UniProtKB-SubCell"/>
</dbReference>
<evidence type="ECO:0000256" key="5">
    <source>
        <dbReference type="PROSITE-ProRule" id="PRU00175"/>
    </source>
</evidence>
<evidence type="ECO:0000256" key="1">
    <source>
        <dbReference type="ARBA" id="ARBA00004370"/>
    </source>
</evidence>
<keyword evidence="5" id="KW-0862">Zinc</keyword>
<evidence type="ECO:0000256" key="6">
    <source>
        <dbReference type="SAM" id="MobiDB-lite"/>
    </source>
</evidence>
<dbReference type="CDD" id="cd16454">
    <property type="entry name" value="RING-H2_PA-TM-RING"/>
    <property type="match status" value="1"/>
</dbReference>
<accession>A0A2R5GL14</accession>
<dbReference type="AlphaFoldDB" id="A0A2R5GL14"/>
<dbReference type="PANTHER" id="PTHR22765:SF434">
    <property type="entry name" value="GB|AAD18119.1-RELATED"/>
    <property type="match status" value="1"/>
</dbReference>
<dbReference type="GO" id="GO:0061630">
    <property type="term" value="F:ubiquitin protein ligase activity"/>
    <property type="evidence" value="ECO:0007669"/>
    <property type="project" value="TreeGrafter"/>
</dbReference>
<comment type="subcellular location">
    <subcellularLocation>
        <location evidence="1">Membrane</location>
    </subcellularLocation>
</comment>